<name>K2FZZ6_9BACT</name>
<protein>
    <submittedName>
        <fullName evidence="1">Uncharacterized protein</fullName>
    </submittedName>
</protein>
<organism evidence="1">
    <name type="scientific">uncultured bacterium</name>
    <name type="common">gcode 4</name>
    <dbReference type="NCBI Taxonomy" id="1234023"/>
    <lineage>
        <taxon>Bacteria</taxon>
        <taxon>environmental samples</taxon>
    </lineage>
</organism>
<sequence length="669" mass="79609">MARISALKKSLSWGLDCKILKVKESVRDLVDNGSKMYSANEKDDPEMISFGIENTSLKKYIRRVSSANSQDNTAAVPISSDKWEDMMVMLQECSDLIRCFSGSRLDFSIDWAIWLSLRQLNETGSFLRKHRDIDLLVREGDLNDIDNLLRNQSKWKKWWLFIWHTKEAKTNNKLSFSPFKQSSWDQKWMIQAIPVTDDWIIDEKRYSGFTMIDIHYLKNKWNELCYGWRNINEDEIFKNEFVHLPDWTKSPVVSLIHMAVNKAKSDRAQDIFDLKYILSLMESEEQNKVIDELTILKKTTDREDEIAKLEQWMGRVLEYRKIWIINNLSEKLKNNQFKKRFNPLKYYSWEEINKKDIEKKIDLIIDSKLNFSKFEALKLIEQSIEYYSIEEGLKSVAKYPAYHSTNSFTLRKALEEWFEWWHGAYNWEHQVLDEQQKAHEQKKLDYDPQVSLSVSINPDDLEYVEYFQQLYARVNCRKWRLKSILSVDSKEFGLDNTLTAMDKIFAYEISDAAERLRRDVSKRLKKENVTDEEIMKFKNDMLEAVDNRAYAPNIDHDDVKDYLKKITSDHALSKDINEELNDPFPCFITFEGDENRDGFSRLFWAYDKEISSVPCEDRFKWNLSPECIREIRVPLTQISKIREWLADKWLSEIKVIPIELFEIKRILCE</sequence>
<comment type="caution">
    <text evidence="1">The sequence shown here is derived from an EMBL/GenBank/DDBJ whole genome shotgun (WGS) entry which is preliminary data.</text>
</comment>
<proteinExistence type="predicted"/>
<accession>K2FZZ6</accession>
<gene>
    <name evidence="1" type="ORF">ACD_3C00049G0005</name>
</gene>
<evidence type="ECO:0000313" key="1">
    <source>
        <dbReference type="EMBL" id="EKE28523.1"/>
    </source>
</evidence>
<reference evidence="1" key="1">
    <citation type="journal article" date="2012" name="Science">
        <title>Fermentation, hydrogen, and sulfur metabolism in multiple uncultivated bacterial phyla.</title>
        <authorList>
            <person name="Wrighton K.C."/>
            <person name="Thomas B.C."/>
            <person name="Sharon I."/>
            <person name="Miller C.S."/>
            <person name="Castelle C.J."/>
            <person name="VerBerkmoes N.C."/>
            <person name="Wilkins M.J."/>
            <person name="Hettich R.L."/>
            <person name="Lipton M.S."/>
            <person name="Williams K.H."/>
            <person name="Long P.E."/>
            <person name="Banfield J.F."/>
        </authorList>
    </citation>
    <scope>NUCLEOTIDE SEQUENCE [LARGE SCALE GENOMIC DNA]</scope>
</reference>
<dbReference type="EMBL" id="AMFJ01000323">
    <property type="protein sequence ID" value="EKE28523.1"/>
    <property type="molecule type" value="Genomic_DNA"/>
</dbReference>
<dbReference type="AlphaFoldDB" id="K2FZZ6"/>